<proteinExistence type="predicted"/>
<dbReference type="PROSITE" id="PS50005">
    <property type="entry name" value="TPR"/>
    <property type="match status" value="1"/>
</dbReference>
<gene>
    <name evidence="4" type="ORF">H2200_001521</name>
</gene>
<evidence type="ECO:0000256" key="1">
    <source>
        <dbReference type="PROSITE-ProRule" id="PRU00339"/>
    </source>
</evidence>
<feature type="domain" description="Clr5" evidence="3">
    <location>
        <begin position="13"/>
        <end position="66"/>
    </location>
</feature>
<reference evidence="4" key="1">
    <citation type="submission" date="2022-10" db="EMBL/GenBank/DDBJ databases">
        <title>Culturing micro-colonial fungi from biological soil crusts in the Mojave desert and describing Neophaeococcomyces mojavensis, and introducing the new genera and species Taxawa tesnikishii.</title>
        <authorList>
            <person name="Kurbessoian T."/>
            <person name="Stajich J.E."/>
        </authorList>
    </citation>
    <scope>NUCLEOTIDE SEQUENCE</scope>
    <source>
        <strain evidence="4">TK_41</strain>
    </source>
</reference>
<evidence type="ECO:0000313" key="4">
    <source>
        <dbReference type="EMBL" id="KAJ9615446.1"/>
    </source>
</evidence>
<dbReference type="PANTHER" id="PTHR38788">
    <property type="entry name" value="CLR5 DOMAIN-CONTAINING PROTEIN"/>
    <property type="match status" value="1"/>
</dbReference>
<feature type="compositionally biased region" description="Acidic residues" evidence="2">
    <location>
        <begin position="499"/>
        <end position="509"/>
    </location>
</feature>
<keyword evidence="1" id="KW-0802">TPR repeat</keyword>
<protein>
    <recommendedName>
        <fullName evidence="3">Clr5 domain-containing protein</fullName>
    </recommendedName>
</protein>
<organism evidence="4 5">
    <name type="scientific">Cladophialophora chaetospira</name>
    <dbReference type="NCBI Taxonomy" id="386627"/>
    <lineage>
        <taxon>Eukaryota</taxon>
        <taxon>Fungi</taxon>
        <taxon>Dikarya</taxon>
        <taxon>Ascomycota</taxon>
        <taxon>Pezizomycotina</taxon>
        <taxon>Eurotiomycetes</taxon>
        <taxon>Chaetothyriomycetidae</taxon>
        <taxon>Chaetothyriales</taxon>
        <taxon>Herpotrichiellaceae</taxon>
        <taxon>Cladophialophora</taxon>
    </lineage>
</organism>
<keyword evidence="5" id="KW-1185">Reference proteome</keyword>
<evidence type="ECO:0000313" key="5">
    <source>
        <dbReference type="Proteomes" id="UP001172673"/>
    </source>
</evidence>
<name>A0AA39CP53_9EURO</name>
<dbReference type="Gene3D" id="1.25.40.10">
    <property type="entry name" value="Tetratricopeptide repeat domain"/>
    <property type="match status" value="1"/>
</dbReference>
<accession>A0AA39CP53</accession>
<dbReference type="SUPFAM" id="SSF48452">
    <property type="entry name" value="TPR-like"/>
    <property type="match status" value="1"/>
</dbReference>
<feature type="compositionally biased region" description="Low complexity" evidence="2">
    <location>
        <begin position="117"/>
        <end position="129"/>
    </location>
</feature>
<dbReference type="AlphaFoldDB" id="A0AA39CP53"/>
<dbReference type="InterPro" id="IPR011990">
    <property type="entry name" value="TPR-like_helical_dom_sf"/>
</dbReference>
<dbReference type="Proteomes" id="UP001172673">
    <property type="component" value="Unassembled WGS sequence"/>
</dbReference>
<feature type="region of interest" description="Disordered" evidence="2">
    <location>
        <begin position="102"/>
        <end position="143"/>
    </location>
</feature>
<sequence>MDPANSNYFRPRSDADWERWKPLFTRLYKEENRPLPEVMRILKDEHNFWASEKMFKNKIKAWNLRKYLKEDEAKQIIDGEAPVVNGAFQAADEDEIRERAERSLKRKRARQRALTQPSPLASGASGASPSPMPPSPTTNGAAMVPWSAARPSMTHPPLENFTMTDVAERFLLDLRKWTHSAFIHGSWDTALSSQHTAGRQAGRLLSSSLTAGINLFESGKHELAWKEWNRAFAGFQNPELFKSWYYEIPMSLLHEVARVTHSGHAPVATMLLRNVKNWADKYLEPDDPRHALFSGFGDLEVGQLRDLYRQAARSVFDGLESRVDKNNKLLYDVRLNRALDLLWYDPMADISEWLPSIDVVDQAMGPNSAISVYFLLLQAYRKVAQDDDDGAKELCDQAQKRLEELQKIPGSIDLWRVGLAYRRLGRMQYSKEKYPEARRSFNTALRYVSSDNKLSRSVLIEICQRQQAMAKALNDQGDVFLWTQMLDQLEQQTQAQVEEINDDADEDEAQPVKKHRLVPSRAGTPGPQRRGTF</sequence>
<dbReference type="InterPro" id="IPR019734">
    <property type="entry name" value="TPR_rpt"/>
</dbReference>
<evidence type="ECO:0000259" key="3">
    <source>
        <dbReference type="Pfam" id="PF14420"/>
    </source>
</evidence>
<dbReference type="PANTHER" id="PTHR38788:SF3">
    <property type="entry name" value="CLR5 DOMAIN-CONTAINING PROTEIN"/>
    <property type="match status" value="1"/>
</dbReference>
<comment type="caution">
    <text evidence="4">The sequence shown here is derived from an EMBL/GenBank/DDBJ whole genome shotgun (WGS) entry which is preliminary data.</text>
</comment>
<feature type="region of interest" description="Disordered" evidence="2">
    <location>
        <begin position="494"/>
        <end position="533"/>
    </location>
</feature>
<dbReference type="Pfam" id="PF14420">
    <property type="entry name" value="Clr5"/>
    <property type="match status" value="1"/>
</dbReference>
<evidence type="ECO:0000256" key="2">
    <source>
        <dbReference type="SAM" id="MobiDB-lite"/>
    </source>
</evidence>
<feature type="repeat" description="TPR" evidence="1">
    <location>
        <begin position="418"/>
        <end position="451"/>
    </location>
</feature>
<dbReference type="InterPro" id="IPR025676">
    <property type="entry name" value="Clr5_dom"/>
</dbReference>
<dbReference type="EMBL" id="JAPDRK010000002">
    <property type="protein sequence ID" value="KAJ9615446.1"/>
    <property type="molecule type" value="Genomic_DNA"/>
</dbReference>